<dbReference type="InterPro" id="IPR012001">
    <property type="entry name" value="Thiamin_PyroP_enz_TPP-bd_dom"/>
</dbReference>
<dbReference type="Gene3D" id="3.40.50.970">
    <property type="match status" value="2"/>
</dbReference>
<keyword evidence="5" id="KW-0210">Decarboxylase</keyword>
<dbReference type="InterPro" id="IPR029061">
    <property type="entry name" value="THDP-binding"/>
</dbReference>
<dbReference type="GO" id="GO:0050177">
    <property type="term" value="F:phenylpyruvate decarboxylase activity"/>
    <property type="evidence" value="ECO:0007669"/>
    <property type="project" value="UniProtKB-EC"/>
</dbReference>
<dbReference type="NCBIfam" id="TIGR03394">
    <property type="entry name" value="indol_phenyl_DC"/>
    <property type="match status" value="1"/>
</dbReference>
<evidence type="ECO:0000256" key="2">
    <source>
        <dbReference type="ARBA" id="ARBA00001964"/>
    </source>
</evidence>
<dbReference type="Pfam" id="PF02775">
    <property type="entry name" value="TPP_enzyme_C"/>
    <property type="match status" value="1"/>
</dbReference>
<name>A0ABU8XQP6_9PROT</name>
<evidence type="ECO:0000313" key="13">
    <source>
        <dbReference type="EMBL" id="MEK0083540.1"/>
    </source>
</evidence>
<dbReference type="Pfam" id="PF02776">
    <property type="entry name" value="TPP_enzyme_N"/>
    <property type="match status" value="1"/>
</dbReference>
<evidence type="ECO:0000256" key="9">
    <source>
        <dbReference type="RuleBase" id="RU362132"/>
    </source>
</evidence>
<dbReference type="GO" id="GO:0047434">
    <property type="term" value="F:indolepyruvate decarboxylase activity"/>
    <property type="evidence" value="ECO:0007669"/>
    <property type="project" value="UniProtKB-EC"/>
</dbReference>
<evidence type="ECO:0000256" key="7">
    <source>
        <dbReference type="ARBA" id="ARBA00023052"/>
    </source>
</evidence>
<dbReference type="RefSeq" id="WP_418159388.1">
    <property type="nucleotide sequence ID" value="NZ_JBBLZC010000008.1"/>
</dbReference>
<evidence type="ECO:0000259" key="12">
    <source>
        <dbReference type="Pfam" id="PF02776"/>
    </source>
</evidence>
<comment type="caution">
    <text evidence="13">The sequence shown here is derived from an EMBL/GenBank/DDBJ whole genome shotgun (WGS) entry which is preliminary data.</text>
</comment>
<evidence type="ECO:0000259" key="10">
    <source>
        <dbReference type="Pfam" id="PF00205"/>
    </source>
</evidence>
<dbReference type="InterPro" id="IPR029035">
    <property type="entry name" value="DHS-like_NAD/FAD-binding_dom"/>
</dbReference>
<organism evidence="13 14">
    <name type="scientific">Benzoatithermus flavus</name>
    <dbReference type="NCBI Taxonomy" id="3108223"/>
    <lineage>
        <taxon>Bacteria</taxon>
        <taxon>Pseudomonadati</taxon>
        <taxon>Pseudomonadota</taxon>
        <taxon>Alphaproteobacteria</taxon>
        <taxon>Geminicoccales</taxon>
        <taxon>Geminicoccaceae</taxon>
        <taxon>Benzoatithermus</taxon>
    </lineage>
</organism>
<dbReference type="CDD" id="cd07038">
    <property type="entry name" value="TPP_PYR_PDC_IPDC_like"/>
    <property type="match status" value="1"/>
</dbReference>
<dbReference type="EC" id="4.1.1.74" evidence="13"/>
<evidence type="ECO:0000256" key="6">
    <source>
        <dbReference type="ARBA" id="ARBA00022842"/>
    </source>
</evidence>
<dbReference type="Proteomes" id="UP001375743">
    <property type="component" value="Unassembled WGS sequence"/>
</dbReference>
<comment type="cofactor">
    <cofactor evidence="1">
        <name>a metal cation</name>
        <dbReference type="ChEBI" id="CHEBI:25213"/>
    </cofactor>
</comment>
<gene>
    <name evidence="13" type="primary">ipdC</name>
    <name evidence="13" type="ORF">U1T56_10280</name>
</gene>
<dbReference type="InterPro" id="IPR047213">
    <property type="entry name" value="TPP_PYR_PDC_IPDC-like"/>
</dbReference>
<dbReference type="SUPFAM" id="SSF52467">
    <property type="entry name" value="DHS-like NAD/FAD-binding domain"/>
    <property type="match status" value="1"/>
</dbReference>
<comment type="similarity">
    <text evidence="3 9">Belongs to the TPP enzyme family.</text>
</comment>
<feature type="domain" description="Thiamine pyrophosphate enzyme N-terminal TPP-binding" evidence="12">
    <location>
        <begin position="1"/>
        <end position="111"/>
    </location>
</feature>
<keyword evidence="8 13" id="KW-0456">Lyase</keyword>
<dbReference type="PANTHER" id="PTHR43452:SF30">
    <property type="entry name" value="PYRUVATE DECARBOXYLASE ISOZYME 1-RELATED"/>
    <property type="match status" value="1"/>
</dbReference>
<evidence type="ECO:0000256" key="1">
    <source>
        <dbReference type="ARBA" id="ARBA00001920"/>
    </source>
</evidence>
<dbReference type="InterPro" id="IPR012000">
    <property type="entry name" value="Thiamin_PyroP_enz_cen_dom"/>
</dbReference>
<dbReference type="InterPro" id="IPR017765">
    <property type="entry name" value="IPDC"/>
</dbReference>
<keyword evidence="7 9" id="KW-0786">Thiamine pyrophosphate</keyword>
<proteinExistence type="inferred from homology"/>
<reference evidence="13 14" key="1">
    <citation type="submission" date="2024-01" db="EMBL/GenBank/DDBJ databases">
        <title>Multi-omics insights into the function and evolution of sodium benzoate biodegradation pathways in Benzoatithermus flavus gen. nov., sp. nov. from hot spring.</title>
        <authorList>
            <person name="Hu C.-J."/>
            <person name="Li W.-J."/>
        </authorList>
    </citation>
    <scope>NUCLEOTIDE SEQUENCE [LARGE SCALE GENOMIC DNA]</scope>
    <source>
        <strain evidence="13 14">SYSU G07066</strain>
    </source>
</reference>
<protein>
    <submittedName>
        <fullName evidence="13">Indolepyruvate/phenylpyruvate decarboxylase</fullName>
        <ecNumber evidence="13">4.1.1.43</ecNumber>
        <ecNumber evidence="13">4.1.1.74</ecNumber>
    </submittedName>
</protein>
<dbReference type="Gene3D" id="3.40.50.1220">
    <property type="entry name" value="TPP-binding domain"/>
    <property type="match status" value="1"/>
</dbReference>
<evidence type="ECO:0000259" key="11">
    <source>
        <dbReference type="Pfam" id="PF02775"/>
    </source>
</evidence>
<dbReference type="EMBL" id="JBBLZC010000008">
    <property type="protein sequence ID" value="MEK0083540.1"/>
    <property type="molecule type" value="Genomic_DNA"/>
</dbReference>
<evidence type="ECO:0000256" key="8">
    <source>
        <dbReference type="ARBA" id="ARBA00023239"/>
    </source>
</evidence>
<dbReference type="InterPro" id="IPR011766">
    <property type="entry name" value="TPP_enzyme_TPP-bd"/>
</dbReference>
<keyword evidence="14" id="KW-1185">Reference proteome</keyword>
<dbReference type="Pfam" id="PF00205">
    <property type="entry name" value="TPP_enzyme_M"/>
    <property type="match status" value="1"/>
</dbReference>
<comment type="cofactor">
    <cofactor evidence="2">
        <name>thiamine diphosphate</name>
        <dbReference type="ChEBI" id="CHEBI:58937"/>
    </cofactor>
</comment>
<keyword evidence="6" id="KW-0460">Magnesium</keyword>
<feature type="domain" description="Thiamine pyrophosphate enzyme TPP-binding" evidence="11">
    <location>
        <begin position="391"/>
        <end position="514"/>
    </location>
</feature>
<dbReference type="PIRSF" id="PIRSF036565">
    <property type="entry name" value="Pyruvt_ip_decrb"/>
    <property type="match status" value="1"/>
</dbReference>
<dbReference type="PANTHER" id="PTHR43452">
    <property type="entry name" value="PYRUVATE DECARBOXYLASE"/>
    <property type="match status" value="1"/>
</dbReference>
<dbReference type="EC" id="4.1.1.43" evidence="13"/>
<evidence type="ECO:0000256" key="3">
    <source>
        <dbReference type="ARBA" id="ARBA00007812"/>
    </source>
</evidence>
<feature type="domain" description="Thiamine pyrophosphate enzyme central" evidence="10">
    <location>
        <begin position="193"/>
        <end position="286"/>
    </location>
</feature>
<dbReference type="InterPro" id="IPR012110">
    <property type="entry name" value="PDC/IPDC-like"/>
</dbReference>
<sequence>MRVAEALLQALRTYGAGQIFGIPGDFALPFFKVIEESGILPLHTLSHEPAVGFAADAAARFRGSIGVAVVTYGAGAFNCVNAVAGAFAEKSPVVVISGAPGRAESRSGLLLHHQGRTLDTQFRVYQEITCAQARLDDPATAPAEIARVLTAAIDQSRPVYIELPRDMVAAACGPVPPYAETPADPEAVAACAEEIMARLQAASRPVVMVDVEVRRYGLEAKIAELTRRLGVPVVTTFMGRGLLSGTDTPLAGTYLGVAGDPAVTELVEGSDGLLLLGVILSDTNFGVNAGKLDLRRTMQALDRQVSMGFHQYPGIPLAALVDALLERARPLGHAHAAPPTSYPRGLVADGAPIAPDDIARAVNDLFDRYGPMPIAADIGDCLFTAMEIDHTDLTAPGYYAGMGYGVPAGIGAQLATGRRTLILVGDGAFQMTGWELGNCRRLGIDPIVILFNNRSWEMLRAFQPESAFNDLDDWRFAEMAEPLGGHGRRVATRAELAAALEEAARTRGRFQLVEAMIPRGVLSATLARFVSGVKRLHTPGEAP</sequence>
<keyword evidence="4" id="KW-0479">Metal-binding</keyword>
<evidence type="ECO:0000313" key="14">
    <source>
        <dbReference type="Proteomes" id="UP001375743"/>
    </source>
</evidence>
<evidence type="ECO:0000256" key="4">
    <source>
        <dbReference type="ARBA" id="ARBA00022723"/>
    </source>
</evidence>
<dbReference type="SUPFAM" id="SSF52518">
    <property type="entry name" value="Thiamin diphosphate-binding fold (THDP-binding)"/>
    <property type="match status" value="2"/>
</dbReference>
<accession>A0ABU8XQP6</accession>
<evidence type="ECO:0000256" key="5">
    <source>
        <dbReference type="ARBA" id="ARBA00022793"/>
    </source>
</evidence>